<dbReference type="InterPro" id="IPR051907">
    <property type="entry name" value="DoxX-like_oxidoreductase"/>
</dbReference>
<dbReference type="Pfam" id="PF07681">
    <property type="entry name" value="DoxX"/>
    <property type="match status" value="1"/>
</dbReference>
<comment type="subcellular location">
    <subcellularLocation>
        <location evidence="1">Cell membrane</location>
        <topology evidence="1">Multi-pass membrane protein</topology>
    </subcellularLocation>
</comment>
<proteinExistence type="predicted"/>
<feature type="transmembrane region" description="Helical" evidence="6">
    <location>
        <begin position="87"/>
        <end position="108"/>
    </location>
</feature>
<accession>A0A1W1B9C8</accession>
<dbReference type="EMBL" id="FPHD01000006">
    <property type="protein sequence ID" value="SFV50055.1"/>
    <property type="molecule type" value="Genomic_DNA"/>
</dbReference>
<keyword evidence="3 6" id="KW-0812">Transmembrane</keyword>
<gene>
    <name evidence="7" type="ORF">MNB_SV-8-834</name>
</gene>
<evidence type="ECO:0000256" key="1">
    <source>
        <dbReference type="ARBA" id="ARBA00004651"/>
    </source>
</evidence>
<name>A0A1W1B9C8_9ZZZZ</name>
<keyword evidence="4 6" id="KW-1133">Transmembrane helix</keyword>
<organism evidence="7">
    <name type="scientific">hydrothermal vent metagenome</name>
    <dbReference type="NCBI Taxonomy" id="652676"/>
    <lineage>
        <taxon>unclassified sequences</taxon>
        <taxon>metagenomes</taxon>
        <taxon>ecological metagenomes</taxon>
    </lineage>
</organism>
<evidence type="ECO:0000256" key="5">
    <source>
        <dbReference type="ARBA" id="ARBA00023136"/>
    </source>
</evidence>
<evidence type="ECO:0000256" key="2">
    <source>
        <dbReference type="ARBA" id="ARBA00022475"/>
    </source>
</evidence>
<evidence type="ECO:0000313" key="7">
    <source>
        <dbReference type="EMBL" id="SFV50055.1"/>
    </source>
</evidence>
<feature type="transmembrane region" description="Helical" evidence="6">
    <location>
        <begin position="114"/>
        <end position="131"/>
    </location>
</feature>
<dbReference type="PANTHER" id="PTHR33452:SF1">
    <property type="entry name" value="INNER MEMBRANE PROTEIN YPHA-RELATED"/>
    <property type="match status" value="1"/>
</dbReference>
<feature type="transmembrane region" description="Helical" evidence="6">
    <location>
        <begin position="21"/>
        <end position="39"/>
    </location>
</feature>
<dbReference type="GO" id="GO:0005886">
    <property type="term" value="C:plasma membrane"/>
    <property type="evidence" value="ECO:0007669"/>
    <property type="project" value="UniProtKB-SubCell"/>
</dbReference>
<protein>
    <submittedName>
        <fullName evidence="7">Conserved membrane protein YfiD</fullName>
    </submittedName>
</protein>
<dbReference type="AlphaFoldDB" id="A0A1W1B9C8"/>
<dbReference type="InterPro" id="IPR032808">
    <property type="entry name" value="DoxX"/>
</dbReference>
<keyword evidence="5 6" id="KW-0472">Membrane</keyword>
<feature type="transmembrane region" description="Helical" evidence="6">
    <location>
        <begin position="59"/>
        <end position="80"/>
    </location>
</feature>
<evidence type="ECO:0000256" key="6">
    <source>
        <dbReference type="SAM" id="Phobius"/>
    </source>
</evidence>
<evidence type="ECO:0000256" key="4">
    <source>
        <dbReference type="ARBA" id="ARBA00022989"/>
    </source>
</evidence>
<evidence type="ECO:0000256" key="3">
    <source>
        <dbReference type="ARBA" id="ARBA00022692"/>
    </source>
</evidence>
<reference evidence="7" key="1">
    <citation type="submission" date="2016-10" db="EMBL/GenBank/DDBJ databases">
        <authorList>
            <person name="de Groot N.N."/>
        </authorList>
    </citation>
    <scope>NUCLEOTIDE SEQUENCE</scope>
</reference>
<dbReference type="PANTHER" id="PTHR33452">
    <property type="entry name" value="OXIDOREDUCTASE CATD-RELATED"/>
    <property type="match status" value="1"/>
</dbReference>
<sequence length="146" mass="16143">MKNFLGECRILFSYPKNIVLLLSRLVIAYGFAVPALVKINDLEGTAKWFGSISIPFPTLTAYLVSGIETMGIILLILGLFTRYISILLGFVMLGAILFVHAGHGFSVAQNGIEIPLYYFIFLMLFASFGAGKYSMDRLLFGEGKDE</sequence>
<keyword evidence="2" id="KW-1003">Cell membrane</keyword>